<feature type="signal peptide" evidence="1">
    <location>
        <begin position="1"/>
        <end position="22"/>
    </location>
</feature>
<dbReference type="EMBL" id="AAPH01000014">
    <property type="protein sequence ID" value="EAS43015.1"/>
    <property type="molecule type" value="Genomic_DNA"/>
</dbReference>
<dbReference type="OrthoDB" id="5891035at2"/>
<evidence type="ECO:0000313" key="2">
    <source>
        <dbReference type="EMBL" id="EAS43015.1"/>
    </source>
</evidence>
<dbReference type="HOGENOM" id="CLU_2222120_0_0_6"/>
<comment type="caution">
    <text evidence="2">The sequence shown here is derived from an EMBL/GenBank/DDBJ whole genome shotgun (WGS) entry which is preliminary data.</text>
</comment>
<feature type="chain" id="PRO_5004198591" evidence="1">
    <location>
        <begin position="23"/>
        <end position="109"/>
    </location>
</feature>
<reference evidence="2 3" key="1">
    <citation type="submission" date="2006-03" db="EMBL/GenBank/DDBJ databases">
        <authorList>
            <person name="Bartlett D.H."/>
            <person name="Valle G."/>
            <person name="Lauro F.M."/>
            <person name="Vezzi A."/>
            <person name="Simonato F."/>
            <person name="Eloe E."/>
            <person name="Vitulo N."/>
            <person name="Stratton T.K."/>
            <person name="D'angelo M."/>
            <person name="Ferriera S."/>
            <person name="Johnson J."/>
            <person name="Kravitz S."/>
            <person name="Beeson K."/>
            <person name="Sutton G."/>
            <person name="Rogers Y."/>
            <person name="Friedman R."/>
            <person name="Frazier M."/>
            <person name="Venter J.C."/>
        </authorList>
    </citation>
    <scope>NUCLEOTIDE SEQUENCE [LARGE SCALE GENOMIC DNA]</scope>
    <source>
        <strain evidence="2 3">3TCK</strain>
    </source>
</reference>
<gene>
    <name evidence="2" type="ORF">P3TCK_11234</name>
</gene>
<organism evidence="2 3">
    <name type="scientific">Photobacterium profundum 3TCK</name>
    <dbReference type="NCBI Taxonomy" id="314280"/>
    <lineage>
        <taxon>Bacteria</taxon>
        <taxon>Pseudomonadati</taxon>
        <taxon>Pseudomonadota</taxon>
        <taxon>Gammaproteobacteria</taxon>
        <taxon>Vibrionales</taxon>
        <taxon>Vibrionaceae</taxon>
        <taxon>Photobacterium</taxon>
    </lineage>
</organism>
<sequence>MKKYIPILGLSALLLSSFSSQAALFSDAAKLGANAGAMEYCKNIDSSDSSKYNLLKIRTLKEYDRLDSGDRAKALIYRKSAEDKGIYLNDPLDKKRCQSIRRTLHITLY</sequence>
<evidence type="ECO:0000313" key="3">
    <source>
        <dbReference type="Proteomes" id="UP000003789"/>
    </source>
</evidence>
<name>Q1Z3J1_9GAMM</name>
<dbReference type="RefSeq" id="WP_006230269.1">
    <property type="nucleotide sequence ID" value="NZ_CH724134.1"/>
</dbReference>
<evidence type="ECO:0000256" key="1">
    <source>
        <dbReference type="SAM" id="SignalP"/>
    </source>
</evidence>
<dbReference type="AlphaFoldDB" id="Q1Z3J1"/>
<proteinExistence type="predicted"/>
<accession>Q1Z3J1</accession>
<protein>
    <submittedName>
        <fullName evidence="2">Uncharacterized protein</fullName>
    </submittedName>
</protein>
<keyword evidence="1" id="KW-0732">Signal</keyword>
<dbReference type="Proteomes" id="UP000003789">
    <property type="component" value="Unassembled WGS sequence"/>
</dbReference>